<evidence type="ECO:0000313" key="2">
    <source>
        <dbReference type="EMBL" id="ARU13251.1"/>
    </source>
</evidence>
<feature type="domain" description="Terminase large subunit-like ATPase" evidence="1">
    <location>
        <begin position="101"/>
        <end position="219"/>
    </location>
</feature>
<dbReference type="Pfam" id="PF03354">
    <property type="entry name" value="TerL_ATPase"/>
    <property type="match status" value="1"/>
</dbReference>
<sequence length="229" mass="26316">MKTNLTKTHDIDAAYKEFDFTDIAKKYQDDGTKYCFDVLEGRIMAGYMIKLACFRHLRDLQRQGNDDFPYYYDTDEAAKLLRFARICPNVDTGEPTKLMAWQKFILCMLFGWRNANGGKRFSRAIVSVGRGQGKTYLMAILTAYSYFIESLGLSNQDYLVTSINFKQTNKLLGYIKSMMKQIIQNEPFKSLANETELGLHSDQVIMKANNNVLRAISAESGQYDSFHFT</sequence>
<organism evidence="2 3">
    <name type="scientific">Streptococcus phage P3684</name>
    <dbReference type="NCBI Taxonomy" id="1971416"/>
    <lineage>
        <taxon>Viruses</taxon>
        <taxon>Duplodnaviria</taxon>
        <taxon>Heunggongvirae</taxon>
        <taxon>Uroviricota</taxon>
        <taxon>Caudoviricetes</taxon>
        <taxon>Aliceevansviridae</taxon>
        <taxon>Moineauvirus</taxon>
        <taxon>Moineauvirus P3684</taxon>
    </lineage>
</organism>
<dbReference type="PANTHER" id="PTHR41287">
    <property type="match status" value="1"/>
</dbReference>
<accession>A0A286QN07</accession>
<dbReference type="Proteomes" id="UP000224079">
    <property type="component" value="Segment"/>
</dbReference>
<keyword evidence="3" id="KW-1185">Reference proteome</keyword>
<dbReference type="InterPro" id="IPR046461">
    <property type="entry name" value="TerL_ATPase"/>
</dbReference>
<protein>
    <submittedName>
        <fullName evidence="2">TerL</fullName>
    </submittedName>
</protein>
<reference evidence="2 3" key="1">
    <citation type="journal article" date="2017" name="Front. Microbiol.">
        <title>Global Survey and Genome Exploration of Bacteriophages Infecting the Lactic Acid Bacterium Streptococcus thermophilus.</title>
        <authorList>
            <person name="McDonnell B."/>
            <person name="Mahony J."/>
            <person name="Hanemaaijer L."/>
            <person name="Neve H."/>
            <person name="Noben J.-P."/>
            <person name="Lugli G.A."/>
            <person name="Ventura M."/>
            <person name="Kouwen T.R."/>
            <person name="van Sinderen D."/>
        </authorList>
    </citation>
    <scope>NUCLEOTIDE SEQUENCE [LARGE SCALE GENOMIC DNA]</scope>
</reference>
<dbReference type="InterPro" id="IPR005021">
    <property type="entry name" value="Terminase_largesu-like"/>
</dbReference>
<dbReference type="InterPro" id="IPR027417">
    <property type="entry name" value="P-loop_NTPase"/>
</dbReference>
<dbReference type="EMBL" id="KY705257">
    <property type="protein sequence ID" value="ARU13251.1"/>
    <property type="molecule type" value="Genomic_DNA"/>
</dbReference>
<gene>
    <name evidence="2" type="ORF">P3684_02</name>
</gene>
<evidence type="ECO:0000313" key="3">
    <source>
        <dbReference type="Proteomes" id="UP000224079"/>
    </source>
</evidence>
<dbReference type="Gene3D" id="3.40.50.300">
    <property type="entry name" value="P-loop containing nucleotide triphosphate hydrolases"/>
    <property type="match status" value="1"/>
</dbReference>
<name>A0A286QN07_9CAUD</name>
<dbReference type="PANTHER" id="PTHR41287:SF1">
    <property type="entry name" value="PROTEIN YMFN"/>
    <property type="match status" value="1"/>
</dbReference>
<proteinExistence type="predicted"/>
<evidence type="ECO:0000259" key="1">
    <source>
        <dbReference type="Pfam" id="PF03354"/>
    </source>
</evidence>